<dbReference type="Proteomes" id="UP000613266">
    <property type="component" value="Unassembled WGS sequence"/>
</dbReference>
<dbReference type="InterPro" id="IPR050557">
    <property type="entry name" value="RTX_toxin/Mannuronan_C5-epim"/>
</dbReference>
<comment type="caution">
    <text evidence="4">The sequence shown here is derived from an EMBL/GenBank/DDBJ whole genome shotgun (WGS) entry which is preliminary data.</text>
</comment>
<comment type="subcellular location">
    <subcellularLocation>
        <location evidence="1">Secreted</location>
    </subcellularLocation>
</comment>
<dbReference type="Pfam" id="PF00353">
    <property type="entry name" value="HemolysinCabind"/>
    <property type="match status" value="3"/>
</dbReference>
<feature type="compositionally biased region" description="Polar residues" evidence="3">
    <location>
        <begin position="146"/>
        <end position="158"/>
    </location>
</feature>
<dbReference type="PRINTS" id="PR00313">
    <property type="entry name" value="CABNDNGRPT"/>
</dbReference>
<dbReference type="EMBL" id="JAEDAK010000012">
    <property type="protein sequence ID" value="MBH9578480.1"/>
    <property type="molecule type" value="Genomic_DNA"/>
</dbReference>
<evidence type="ECO:0000256" key="1">
    <source>
        <dbReference type="ARBA" id="ARBA00004613"/>
    </source>
</evidence>
<evidence type="ECO:0008006" key="6">
    <source>
        <dbReference type="Google" id="ProtNLM"/>
    </source>
</evidence>
<name>A0A931NJB8_9BURK</name>
<dbReference type="InterPro" id="IPR011049">
    <property type="entry name" value="Serralysin-like_metalloprot_C"/>
</dbReference>
<dbReference type="GO" id="GO:0005509">
    <property type="term" value="F:calcium ion binding"/>
    <property type="evidence" value="ECO:0007669"/>
    <property type="project" value="InterPro"/>
</dbReference>
<keyword evidence="2" id="KW-0964">Secreted</keyword>
<dbReference type="Gene3D" id="2.150.10.10">
    <property type="entry name" value="Serralysin-like metalloprotease, C-terminal"/>
    <property type="match status" value="3"/>
</dbReference>
<dbReference type="RefSeq" id="WP_198112246.1">
    <property type="nucleotide sequence ID" value="NZ_JAEDAK010000012.1"/>
</dbReference>
<gene>
    <name evidence="4" type="ORF">I7X39_16425</name>
</gene>
<evidence type="ECO:0000256" key="3">
    <source>
        <dbReference type="SAM" id="MobiDB-lite"/>
    </source>
</evidence>
<keyword evidence="5" id="KW-1185">Reference proteome</keyword>
<evidence type="ECO:0000313" key="4">
    <source>
        <dbReference type="EMBL" id="MBH9578480.1"/>
    </source>
</evidence>
<dbReference type="InterPro" id="IPR001343">
    <property type="entry name" value="Hemolysn_Ca-bd"/>
</dbReference>
<reference evidence="4" key="1">
    <citation type="submission" date="2020-12" db="EMBL/GenBank/DDBJ databases">
        <title>The genome sequence of Inhella sp. 1Y17.</title>
        <authorList>
            <person name="Liu Y."/>
        </authorList>
    </citation>
    <scope>NUCLEOTIDE SEQUENCE</scope>
    <source>
        <strain evidence="4">1Y17</strain>
    </source>
</reference>
<feature type="region of interest" description="Disordered" evidence="3">
    <location>
        <begin position="119"/>
        <end position="184"/>
    </location>
</feature>
<sequence length="545" mass="55143">MSFHLYRITEIYSNPSGTVQFIELSVGNANGESQWSGVRLQSISGAETRSFLFPGNLPSSNTANTTVLVATQGFANLGLVVPDFILPDGFLFLGGGRLNFGGADEVSYGSFPAGGEQSLDRNGAAATATPRNFAGSTASLPLPVLQGTTGNDELTGTALSERIEGGAGNDSLRTGGGNDVVNAGEGEDAVYSGLGNDTLDGGPGYDYLYFGEATSGVQIDMRTGTATGGAGSDRFSNFELLFGTPFADTFEGHDQGVGFLGGEGNDHITGGAGNDRLEGNGGDDFIDGKDGADSVAYYSASGPVVVNLSAGTASGGLGNDTLLNIEGVVGSVFGDTLTGSSANNLLDGADGNDRFFSTAGDDVLLGGLGLDRVDYPLARSAYTLRVTTGEYPFALEKPNAAGSDSLRAVERLHFSDRALALDLDAGAGQVAKLLGAVFGRTAVGNAQYAGIGLKLVDEGMGYEALAALAVAAAGKSTPADVVALLWTNVVGSAPSTEQAAPYVAMLNGGMSIGALAVLAADTALNIANIDLVGLAQTGLEFLPAP</sequence>
<dbReference type="GO" id="GO:0005576">
    <property type="term" value="C:extracellular region"/>
    <property type="evidence" value="ECO:0007669"/>
    <property type="project" value="UniProtKB-SubCell"/>
</dbReference>
<dbReference type="AlphaFoldDB" id="A0A931NJB8"/>
<dbReference type="PANTHER" id="PTHR38340:SF1">
    <property type="entry name" value="S-LAYER PROTEIN"/>
    <property type="match status" value="1"/>
</dbReference>
<dbReference type="SUPFAM" id="SSF51120">
    <property type="entry name" value="beta-Roll"/>
    <property type="match status" value="2"/>
</dbReference>
<evidence type="ECO:0000313" key="5">
    <source>
        <dbReference type="Proteomes" id="UP000613266"/>
    </source>
</evidence>
<dbReference type="PANTHER" id="PTHR38340">
    <property type="entry name" value="S-LAYER PROTEIN"/>
    <property type="match status" value="1"/>
</dbReference>
<organism evidence="4 5">
    <name type="scientific">Inhella proteolytica</name>
    <dbReference type="NCBI Taxonomy" id="2795029"/>
    <lineage>
        <taxon>Bacteria</taxon>
        <taxon>Pseudomonadati</taxon>
        <taxon>Pseudomonadota</taxon>
        <taxon>Betaproteobacteria</taxon>
        <taxon>Burkholderiales</taxon>
        <taxon>Sphaerotilaceae</taxon>
        <taxon>Inhella</taxon>
    </lineage>
</organism>
<evidence type="ECO:0000256" key="2">
    <source>
        <dbReference type="ARBA" id="ARBA00022525"/>
    </source>
</evidence>
<accession>A0A931NJB8</accession>
<proteinExistence type="predicted"/>
<protein>
    <recommendedName>
        <fullName evidence="6">Calcium-binding protein</fullName>
    </recommendedName>
</protein>